<dbReference type="Pfam" id="PF05316">
    <property type="entry name" value="VAR1"/>
    <property type="match status" value="1"/>
</dbReference>
<accession>A0A192ID68</accession>
<comment type="similarity">
    <text evidence="2">Belongs to the universal ribosomal protein uS3 family.</text>
</comment>
<gene>
    <name evidence="7" type="primary">rps5</name>
</gene>
<name>A0A192ID68_XYLBA</name>
<dbReference type="EMBL" id="KX257489">
    <property type="protein sequence ID" value="ANK79138.1"/>
    <property type="molecule type" value="Genomic_DNA"/>
</dbReference>
<geneLocation type="mitochondrion" evidence="7"/>
<dbReference type="InterPro" id="IPR007980">
    <property type="entry name" value="Ribosomal_uS3m_fun"/>
</dbReference>
<proteinExistence type="inferred from homology"/>
<keyword evidence="5" id="KW-0687">Ribonucleoprotein</keyword>
<sequence>MKLLSIIKKTSINKSYNFDNTDSLKHFPASTRYWDTSIFMYNDKTLSLIPNINRLAIKFIRNYFFLYNKNIEQKIRRKKLYNRRRKLSINRIFLSKGEFKHTNNKVIITLYIYNKQKNNYLLKLKKRYINRFLINILSFKKPLSHKKNILSNKLILLKKLKKISIKGTIALIDANIFKPKIARILRNLHQKKKINKFKAISKYVNIFYKTFIKKSLRRLLIYTYYRRLIYVNKSRFNYTYLQYIKNKLQVLFNKNIEFNFINLKYFYLNSNILSESILLKIRKNRRRLMRHLANLEKKIIIKKKKIILGELIKKEDLSIKKYYYNNRLLYKNIIKNLKYKHIAGFRLEANGRLNKRYTASRSINKLKYKGNLLNIDSSYKGLSSVLLRNNLNSNLQYTKLNSKTRIGSFGLKGWVSGN</sequence>
<evidence type="ECO:0000256" key="5">
    <source>
        <dbReference type="ARBA" id="ARBA00023274"/>
    </source>
</evidence>
<dbReference type="GO" id="GO:0006412">
    <property type="term" value="P:translation"/>
    <property type="evidence" value="ECO:0007669"/>
    <property type="project" value="InterPro"/>
</dbReference>
<protein>
    <recommendedName>
        <fullName evidence="6">Small ribosomal subunit protein uS3m</fullName>
    </recommendedName>
</protein>
<evidence type="ECO:0000256" key="6">
    <source>
        <dbReference type="ARBA" id="ARBA00035157"/>
    </source>
</evidence>
<keyword evidence="4 7" id="KW-0496">Mitochondrion</keyword>
<dbReference type="GO" id="GO:0005840">
    <property type="term" value="C:ribosome"/>
    <property type="evidence" value="ECO:0007669"/>
    <property type="project" value="UniProtKB-KW"/>
</dbReference>
<dbReference type="GeneID" id="32984604"/>
<dbReference type="GO" id="GO:1990904">
    <property type="term" value="C:ribonucleoprotein complex"/>
    <property type="evidence" value="ECO:0007669"/>
    <property type="project" value="UniProtKB-KW"/>
</dbReference>
<dbReference type="AlphaFoldDB" id="A0A192ID68"/>
<evidence type="ECO:0000256" key="1">
    <source>
        <dbReference type="ARBA" id="ARBA00004173"/>
    </source>
</evidence>
<evidence type="ECO:0000256" key="3">
    <source>
        <dbReference type="ARBA" id="ARBA00022980"/>
    </source>
</evidence>
<comment type="subcellular location">
    <subcellularLocation>
        <location evidence="1">Mitochondrion</location>
    </subcellularLocation>
</comment>
<dbReference type="GO" id="GO:0003735">
    <property type="term" value="F:structural constituent of ribosome"/>
    <property type="evidence" value="ECO:0007669"/>
    <property type="project" value="InterPro"/>
</dbReference>
<evidence type="ECO:0000313" key="7">
    <source>
        <dbReference type="EMBL" id="ANK79138.1"/>
    </source>
</evidence>
<dbReference type="RefSeq" id="YP_009266670.1">
    <property type="nucleotide sequence ID" value="NC_030600.1"/>
</dbReference>
<organism evidence="7">
    <name type="scientific">Xylohypha bantiana</name>
    <dbReference type="NCBI Taxonomy" id="89940"/>
    <lineage>
        <taxon>Eukaryota</taxon>
        <taxon>Fungi</taxon>
        <taxon>Dikarya</taxon>
        <taxon>Ascomycota</taxon>
        <taxon>Pezizomycotina</taxon>
        <taxon>Eurotiomycetes</taxon>
        <taxon>Chaetothyriomycetidae</taxon>
        <taxon>Chaetothyriales</taxon>
        <taxon>Herpotrichiellaceae</taxon>
        <taxon>Cladophialophora</taxon>
    </lineage>
</organism>
<reference evidence="7" key="1">
    <citation type="submission" date="2016-05" db="EMBL/GenBank/DDBJ databases">
        <title>Mitochondrial genome of Cladophialophora bantiana.</title>
        <authorList>
            <person name="Greninger A.L."/>
            <person name="Naccache S.N."/>
            <person name="Cunningham G."/>
            <person name="Miller S."/>
            <person name="Chiu C.Y."/>
        </authorList>
    </citation>
    <scope>NUCLEOTIDE SEQUENCE</scope>
</reference>
<evidence type="ECO:0000256" key="4">
    <source>
        <dbReference type="ARBA" id="ARBA00023128"/>
    </source>
</evidence>
<dbReference type="GO" id="GO:0005739">
    <property type="term" value="C:mitochondrion"/>
    <property type="evidence" value="ECO:0007669"/>
    <property type="project" value="UniProtKB-SubCell"/>
</dbReference>
<keyword evidence="3 7" id="KW-0689">Ribosomal protein</keyword>
<evidence type="ECO:0000256" key="2">
    <source>
        <dbReference type="ARBA" id="ARBA00010761"/>
    </source>
</evidence>